<dbReference type="PANTHER" id="PTHR34846:SF5">
    <property type="entry name" value="CARBOXYMUCONOLACTONE DECARBOXYLASE-LIKE DOMAIN-CONTAINING PROTEIN"/>
    <property type="match status" value="1"/>
</dbReference>
<dbReference type="EMBL" id="JBBHJZ010000002">
    <property type="protein sequence ID" value="MEJ5977726.1"/>
    <property type="molecule type" value="Genomic_DNA"/>
</dbReference>
<reference evidence="2 3" key="1">
    <citation type="submission" date="2024-03" db="EMBL/GenBank/DDBJ databases">
        <authorList>
            <person name="Jo J.-H."/>
        </authorList>
    </citation>
    <scope>NUCLEOTIDE SEQUENCE [LARGE SCALE GENOMIC DNA]</scope>
    <source>
        <strain evidence="2 3">PS1R-30</strain>
    </source>
</reference>
<comment type="caution">
    <text evidence="2">The sequence shown here is derived from an EMBL/GenBank/DDBJ whole genome shotgun (WGS) entry which is preliminary data.</text>
</comment>
<name>A0ABU8RXA3_9SPHN</name>
<evidence type="ECO:0000313" key="3">
    <source>
        <dbReference type="Proteomes" id="UP001361239"/>
    </source>
</evidence>
<dbReference type="RefSeq" id="WP_339587657.1">
    <property type="nucleotide sequence ID" value="NZ_JBBHJZ010000002.1"/>
</dbReference>
<proteinExistence type="predicted"/>
<dbReference type="PANTHER" id="PTHR34846">
    <property type="entry name" value="4-CARBOXYMUCONOLACTONE DECARBOXYLASE FAMILY PROTEIN (AFU_ORTHOLOGUE AFUA_6G11590)"/>
    <property type="match status" value="1"/>
</dbReference>
<protein>
    <submittedName>
        <fullName evidence="2">Carboxymuconolactone decarboxylase family protein</fullName>
    </submittedName>
</protein>
<evidence type="ECO:0000313" key="2">
    <source>
        <dbReference type="EMBL" id="MEJ5977726.1"/>
    </source>
</evidence>
<accession>A0ABU8RXA3</accession>
<keyword evidence="3" id="KW-1185">Reference proteome</keyword>
<dbReference type="Proteomes" id="UP001361239">
    <property type="component" value="Unassembled WGS sequence"/>
</dbReference>
<evidence type="ECO:0000259" key="1">
    <source>
        <dbReference type="Pfam" id="PF02627"/>
    </source>
</evidence>
<dbReference type="SUPFAM" id="SSF69118">
    <property type="entry name" value="AhpD-like"/>
    <property type="match status" value="1"/>
</dbReference>
<dbReference type="Gene3D" id="1.20.1290.10">
    <property type="entry name" value="AhpD-like"/>
    <property type="match status" value="1"/>
</dbReference>
<organism evidence="2 3">
    <name type="scientific">Novosphingobium anseongense</name>
    <dbReference type="NCBI Taxonomy" id="3133436"/>
    <lineage>
        <taxon>Bacteria</taxon>
        <taxon>Pseudomonadati</taxon>
        <taxon>Pseudomonadota</taxon>
        <taxon>Alphaproteobacteria</taxon>
        <taxon>Sphingomonadales</taxon>
        <taxon>Sphingomonadaceae</taxon>
        <taxon>Novosphingobium</taxon>
    </lineage>
</organism>
<sequence length="207" mass="23217">MSFEPNERDIAARMAQIVGRPPRIEPLPEDNLPPEAEEAAVEIRAAFGMPENGFMPESFRQMLVHPGMFRGQMAIGIALAAGSVPPRERELAILRNAWICGAPYEWGEHVEMGKNRCGITAEEIERCTQGSAAEGWSEHDRAIMRAVEELHADYMITDETWATLAKTWDDKQLMEFTVLVGVYTTTAMQQNSVRFRLDGNNTGLSHR</sequence>
<dbReference type="InterPro" id="IPR029032">
    <property type="entry name" value="AhpD-like"/>
</dbReference>
<dbReference type="Pfam" id="PF02627">
    <property type="entry name" value="CMD"/>
    <property type="match status" value="1"/>
</dbReference>
<gene>
    <name evidence="2" type="ORF">WG901_13845</name>
</gene>
<feature type="domain" description="Carboxymuconolactone decarboxylase-like" evidence="1">
    <location>
        <begin position="78"/>
        <end position="148"/>
    </location>
</feature>
<dbReference type="InterPro" id="IPR003779">
    <property type="entry name" value="CMD-like"/>
</dbReference>